<keyword evidence="3" id="KW-1185">Reference proteome</keyword>
<evidence type="ECO:0000313" key="2">
    <source>
        <dbReference type="EMBL" id="VEL10198.1"/>
    </source>
</evidence>
<accession>A0A3S4ZYF2</accession>
<comment type="caution">
    <text evidence="2">The sequence shown here is derived from an EMBL/GenBank/DDBJ whole genome shotgun (WGS) entry which is preliminary data.</text>
</comment>
<feature type="region of interest" description="Disordered" evidence="1">
    <location>
        <begin position="130"/>
        <end position="168"/>
    </location>
</feature>
<evidence type="ECO:0000256" key="1">
    <source>
        <dbReference type="SAM" id="MobiDB-lite"/>
    </source>
</evidence>
<gene>
    <name evidence="2" type="ORF">PXEA_LOCUS3638</name>
</gene>
<feature type="compositionally biased region" description="Basic and acidic residues" evidence="1">
    <location>
        <begin position="156"/>
        <end position="168"/>
    </location>
</feature>
<sequence length="168" mass="18199">MLDSPLPAVDWFYWSILVDAASEVISFNSDARPARLHPLRSTPLVGPLVRRALARRCADGWCCGCAESERLTSPALASRRQCVAPSRRPDTLSSRLLELSTSALAPDSLGPPNPAMNTALSALPFPLSTMTPQSVRPSTLGLRTQPRLAGRPMEGGAEKEGRNWPKVR</sequence>
<organism evidence="2 3">
    <name type="scientific">Protopolystoma xenopodis</name>
    <dbReference type="NCBI Taxonomy" id="117903"/>
    <lineage>
        <taxon>Eukaryota</taxon>
        <taxon>Metazoa</taxon>
        <taxon>Spiralia</taxon>
        <taxon>Lophotrochozoa</taxon>
        <taxon>Platyhelminthes</taxon>
        <taxon>Monogenea</taxon>
        <taxon>Polyopisthocotylea</taxon>
        <taxon>Polystomatidea</taxon>
        <taxon>Polystomatidae</taxon>
        <taxon>Protopolystoma</taxon>
    </lineage>
</organism>
<dbReference type="Proteomes" id="UP000784294">
    <property type="component" value="Unassembled WGS sequence"/>
</dbReference>
<dbReference type="AlphaFoldDB" id="A0A3S4ZYF2"/>
<proteinExistence type="predicted"/>
<name>A0A3S4ZYF2_9PLAT</name>
<reference evidence="2" key="1">
    <citation type="submission" date="2018-11" db="EMBL/GenBank/DDBJ databases">
        <authorList>
            <consortium name="Pathogen Informatics"/>
        </authorList>
    </citation>
    <scope>NUCLEOTIDE SEQUENCE</scope>
</reference>
<dbReference type="EMBL" id="CAAALY010008317">
    <property type="protein sequence ID" value="VEL10198.1"/>
    <property type="molecule type" value="Genomic_DNA"/>
</dbReference>
<protein>
    <submittedName>
        <fullName evidence="2">Uncharacterized protein</fullName>
    </submittedName>
</protein>
<evidence type="ECO:0000313" key="3">
    <source>
        <dbReference type="Proteomes" id="UP000784294"/>
    </source>
</evidence>